<dbReference type="EMBL" id="CAUYUJ010007269">
    <property type="protein sequence ID" value="CAK0820135.1"/>
    <property type="molecule type" value="Genomic_DNA"/>
</dbReference>
<evidence type="ECO:0000256" key="2">
    <source>
        <dbReference type="ARBA" id="ARBA00022692"/>
    </source>
</evidence>
<reference evidence="10" key="1">
    <citation type="submission" date="2023-10" db="EMBL/GenBank/DDBJ databases">
        <authorList>
            <person name="Chen Y."/>
            <person name="Shah S."/>
            <person name="Dougan E. K."/>
            <person name="Thang M."/>
            <person name="Chan C."/>
        </authorList>
    </citation>
    <scope>NUCLEOTIDE SEQUENCE [LARGE SCALE GENOMIC DNA]</scope>
</reference>
<dbReference type="Pfam" id="PF12349">
    <property type="entry name" value="Sterol-sensing"/>
    <property type="match status" value="1"/>
</dbReference>
<keyword evidence="5" id="KW-0325">Glycoprotein</keyword>
<comment type="caution">
    <text evidence="10">The sequence shown here is derived from an EMBL/GenBank/DDBJ whole genome shotgun (WGS) entry which is preliminary data.</text>
</comment>
<feature type="transmembrane region" description="Helical" evidence="8">
    <location>
        <begin position="559"/>
        <end position="575"/>
    </location>
</feature>
<dbReference type="PROSITE" id="PS50156">
    <property type="entry name" value="SSD"/>
    <property type="match status" value="1"/>
</dbReference>
<sequence>MAKDLEIMGPVRTTLRDPRTFATWATTTEVDPSAFGGRSWESGRQAFAHHASDGAGDGHPEQAFAHHDSNGEAFVHDASDGAGDGHPEGKRSRTTPPTGSEMGIQRASVRAPRLQRGRRRASRGQAFVHDASDGAGDGHPEGKRSRTTPPTGSEMGIRSKRSRSRPPTGLETGSHASDRARDGQPEGKRSCASDVAGDGHPESSLATTAGHEALVTWDEFRGLFAEPPRGPLSLDGSPKAWSHDGVAVEVRSRRSSQSSLRPSQSISPRAALTTYCRLSAQRPCSLVCVYTVILIILLAAFQREVIIKSDFSSFIRADGDCLRRMDAYSLALAERKRTSRRLAGSLVLERHLSLYYEPLDGGDVLNSRALREVKNFEAALTALPGWKRMCESRVPEPHQWLCTRGESLLSYVSADIVKAGESGAQWYSLVPDGQGIDMLSIPAVIAMMDHWTCVPSVFSNCEANLLDLHRFLPADFEAPAAGSAPAAAGGLKSAYVFRLKVTGLTDGSTQGSIMAEYEELFASEVYPFLTETPLQHVRVFFDGDTVEGHEVSLTLRNDAMWALGSTAMVLFFLWLHTRSVVVSLSVLLVMMLALPLAYVLTPVSITSASFLAIFLTIGIGSDVVFVFQDFWTQSEDQVQDEVRDKVCAPSFDARLIRRLELTLPAAFRNCLAAMSTTSASFLANMVSVLQPLREFGLYLGLCVMLAFLLLVLYMPPLMAWQERRRLPLEERRRLGGGEDLEKLSAIVPFEPGSAAAPETKLTPEPAVEPEPDAEPRPQHRSSRRPGLTSRLFRRLPVSIVLRVQRCPVAVVVVWTLCVLTFCILTGINMDVAKGVPDFFPKGHNQREIARMMDMFVSTEPLGLSISPPSSLRVCEAEPPSSALSQSYCDLHWCRRDAAGAPPDLVTAGGIGQCRTRLVGGQTLAVDESRWDFSSCSQVAVSGRAVSFFQNASESWAAFWESAASSMVGISSVSVSSVPGSDLPPLVLESWVSGSVDIAHLVRMPSYGVMLSLAEPGSESCVLEALCSFGVPPCEQDDGWLHLVEGCADFNGSYFDGAATMWIQQAATCTFTGTWQGSALSGSIAGGTMTIMEHPWGTNVVVGQLVGGSDIELSSGHLPGWARGGWGPPRRRRRRGSARPSRGMWRTSRRCMGGRCPCPRRRRFRQASGSPSRSSGASARRGARRSWGRWRRRRSGASTLRSTPVTPGRSGRCTPCASRRTSRASWPSCQERRGATASRRSSSSTSGAGLRGSPPGPSGPTSTSSGGATC</sequence>
<keyword evidence="2 8" id="KW-0812">Transmembrane</keyword>
<feature type="compositionally biased region" description="Low complexity" evidence="7">
    <location>
        <begin position="1166"/>
        <end position="1179"/>
    </location>
</feature>
<dbReference type="Proteomes" id="UP001189429">
    <property type="component" value="Unassembled WGS sequence"/>
</dbReference>
<evidence type="ECO:0000313" key="11">
    <source>
        <dbReference type="Proteomes" id="UP001189429"/>
    </source>
</evidence>
<keyword evidence="4 8" id="KW-0472">Membrane</keyword>
<comment type="similarity">
    <text evidence="6">Belongs to the dispatched family.</text>
</comment>
<dbReference type="Gene3D" id="1.20.1640.10">
    <property type="entry name" value="Multidrug efflux transporter AcrB transmembrane domain"/>
    <property type="match status" value="1"/>
</dbReference>
<feature type="compositionally biased region" description="Low complexity" evidence="7">
    <location>
        <begin position="1234"/>
        <end position="1269"/>
    </location>
</feature>
<feature type="transmembrane region" description="Helical" evidence="8">
    <location>
        <begin position="695"/>
        <end position="715"/>
    </location>
</feature>
<evidence type="ECO:0000259" key="9">
    <source>
        <dbReference type="PROSITE" id="PS50156"/>
    </source>
</evidence>
<feature type="compositionally biased region" description="Basic residues" evidence="7">
    <location>
        <begin position="1180"/>
        <end position="1194"/>
    </location>
</feature>
<feature type="transmembrane region" description="Helical" evidence="8">
    <location>
        <begin position="608"/>
        <end position="627"/>
    </location>
</feature>
<comment type="subcellular location">
    <subcellularLocation>
        <location evidence="1">Membrane</location>
        <topology evidence="1">Multi-pass membrane protein</topology>
    </subcellularLocation>
</comment>
<dbReference type="SUPFAM" id="SSF82866">
    <property type="entry name" value="Multidrug efflux transporter AcrB transmembrane domain"/>
    <property type="match status" value="1"/>
</dbReference>
<feature type="compositionally biased region" description="Basic and acidic residues" evidence="7">
    <location>
        <begin position="50"/>
        <end position="91"/>
    </location>
</feature>
<dbReference type="PANTHER" id="PTHR45951">
    <property type="entry name" value="PROTEIN DISPATCHED-RELATED"/>
    <property type="match status" value="1"/>
</dbReference>
<evidence type="ECO:0000256" key="6">
    <source>
        <dbReference type="ARBA" id="ARBA00038046"/>
    </source>
</evidence>
<evidence type="ECO:0000256" key="7">
    <source>
        <dbReference type="SAM" id="MobiDB-lite"/>
    </source>
</evidence>
<dbReference type="InterPro" id="IPR000731">
    <property type="entry name" value="SSD"/>
</dbReference>
<proteinExistence type="inferred from homology"/>
<protein>
    <recommendedName>
        <fullName evidence="9">SSD domain-containing protein</fullName>
    </recommendedName>
</protein>
<dbReference type="PANTHER" id="PTHR45951:SF3">
    <property type="entry name" value="PROTEIN DISPATCHED"/>
    <property type="match status" value="1"/>
</dbReference>
<feature type="region of interest" description="Disordered" evidence="7">
    <location>
        <begin position="31"/>
        <end position="206"/>
    </location>
</feature>
<dbReference type="InterPro" id="IPR053958">
    <property type="entry name" value="HMGCR/SNAP/NPC1-like_SSD"/>
</dbReference>
<keyword evidence="11" id="KW-1185">Reference proteome</keyword>
<keyword evidence="3 8" id="KW-1133">Transmembrane helix</keyword>
<feature type="domain" description="SSD" evidence="9">
    <location>
        <begin position="614"/>
        <end position="720"/>
    </location>
</feature>
<evidence type="ECO:0000256" key="4">
    <source>
        <dbReference type="ARBA" id="ARBA00023136"/>
    </source>
</evidence>
<evidence type="ECO:0000256" key="5">
    <source>
        <dbReference type="ARBA" id="ARBA00023180"/>
    </source>
</evidence>
<feature type="transmembrane region" description="Helical" evidence="8">
    <location>
        <begin position="808"/>
        <end position="827"/>
    </location>
</feature>
<feature type="compositionally biased region" description="Basic and acidic residues" evidence="7">
    <location>
        <begin position="130"/>
        <end position="144"/>
    </location>
</feature>
<organism evidence="10 11">
    <name type="scientific">Prorocentrum cordatum</name>
    <dbReference type="NCBI Taxonomy" id="2364126"/>
    <lineage>
        <taxon>Eukaryota</taxon>
        <taxon>Sar</taxon>
        <taxon>Alveolata</taxon>
        <taxon>Dinophyceae</taxon>
        <taxon>Prorocentrales</taxon>
        <taxon>Prorocentraceae</taxon>
        <taxon>Prorocentrum</taxon>
    </lineage>
</organism>
<evidence type="ECO:0000256" key="8">
    <source>
        <dbReference type="SAM" id="Phobius"/>
    </source>
</evidence>
<evidence type="ECO:0000313" key="10">
    <source>
        <dbReference type="EMBL" id="CAK0820135.1"/>
    </source>
</evidence>
<dbReference type="InterPro" id="IPR052081">
    <property type="entry name" value="Dispatched_Hh_regulator"/>
</dbReference>
<evidence type="ECO:0000256" key="1">
    <source>
        <dbReference type="ARBA" id="ARBA00004141"/>
    </source>
</evidence>
<feature type="compositionally biased region" description="Basic and acidic residues" evidence="7">
    <location>
        <begin position="176"/>
        <end position="201"/>
    </location>
</feature>
<name>A0ABN9RLU1_9DINO</name>
<gene>
    <name evidence="10" type="ORF">PCOR1329_LOCUS21931</name>
</gene>
<evidence type="ECO:0000256" key="3">
    <source>
        <dbReference type="ARBA" id="ARBA00022989"/>
    </source>
</evidence>
<feature type="region of interest" description="Disordered" evidence="7">
    <location>
        <begin position="1116"/>
        <end position="1269"/>
    </location>
</feature>
<feature type="region of interest" description="Disordered" evidence="7">
    <location>
        <begin position="753"/>
        <end position="785"/>
    </location>
</feature>
<accession>A0ABN9RLU1</accession>
<feature type="compositionally biased region" description="Basic residues" evidence="7">
    <location>
        <begin position="113"/>
        <end position="122"/>
    </location>
</feature>
<feature type="transmembrane region" description="Helical" evidence="8">
    <location>
        <begin position="581"/>
        <end position="601"/>
    </location>
</feature>